<evidence type="ECO:0000313" key="5">
    <source>
        <dbReference type="Proteomes" id="UP000075950"/>
    </source>
</evidence>
<dbReference type="RefSeq" id="WP_039209521.1">
    <property type="nucleotide sequence ID" value="NZ_CP014869.1"/>
</dbReference>
<feature type="transmembrane region" description="Helical" evidence="1">
    <location>
        <begin position="50"/>
        <end position="71"/>
    </location>
</feature>
<keyword evidence="1" id="KW-0812">Transmembrane</keyword>
<organism evidence="3 4">
    <name type="scientific">Brevibacterium linens</name>
    <dbReference type="NCBI Taxonomy" id="1703"/>
    <lineage>
        <taxon>Bacteria</taxon>
        <taxon>Bacillati</taxon>
        <taxon>Actinomycetota</taxon>
        <taxon>Actinomycetes</taxon>
        <taxon>Micrococcales</taxon>
        <taxon>Brevibacteriaceae</taxon>
        <taxon>Brevibacterium</taxon>
    </lineage>
</organism>
<accession>A0A0B9A0U0</accession>
<protein>
    <submittedName>
        <fullName evidence="3">Uncharacterized protein</fullName>
    </submittedName>
</protein>
<dbReference type="EMBL" id="CP014869">
    <property type="protein sequence ID" value="AMT94982.1"/>
    <property type="molecule type" value="Genomic_DNA"/>
</dbReference>
<keyword evidence="1" id="KW-1133">Transmembrane helix</keyword>
<reference evidence="5" key="3">
    <citation type="submission" date="2016-03" db="EMBL/GenBank/DDBJ databases">
        <authorList>
            <person name="Ploux O."/>
        </authorList>
    </citation>
    <scope>NUCLEOTIDE SEQUENCE [LARGE SCALE GENOMIC DNA]</scope>
    <source>
        <strain evidence="5">BS258</strain>
    </source>
</reference>
<reference evidence="3 4" key="1">
    <citation type="submission" date="2014-11" db="EMBL/GenBank/DDBJ databases">
        <title>Draft Genome Sequence of Brevibacterium linens AE038-8.</title>
        <authorList>
            <person name="Maizel D."/>
            <person name="Utturkar S.M."/>
            <person name="Brown S.D."/>
            <person name="Ferrero M."/>
            <person name="Rosen B.P."/>
        </authorList>
    </citation>
    <scope>NUCLEOTIDE SEQUENCE [LARGE SCALE GENOMIC DNA]</scope>
    <source>
        <strain evidence="3 4">AE038-8</strain>
    </source>
</reference>
<dbReference type="AlphaFoldDB" id="A0A0B9A0U0"/>
<evidence type="ECO:0000256" key="1">
    <source>
        <dbReference type="SAM" id="Phobius"/>
    </source>
</evidence>
<dbReference type="EMBL" id="JTJZ01000019">
    <property type="protein sequence ID" value="KHS52211.1"/>
    <property type="molecule type" value="Genomic_DNA"/>
</dbReference>
<name>A0A0B9A0U0_BRELN</name>
<dbReference type="KEGG" id="bly:A2T55_15690"/>
<feature type="transmembrane region" description="Helical" evidence="1">
    <location>
        <begin position="6"/>
        <end position="29"/>
    </location>
</feature>
<evidence type="ECO:0000313" key="2">
    <source>
        <dbReference type="EMBL" id="AMT94982.1"/>
    </source>
</evidence>
<proteinExistence type="predicted"/>
<evidence type="ECO:0000313" key="4">
    <source>
        <dbReference type="Proteomes" id="UP000031488"/>
    </source>
</evidence>
<dbReference type="Proteomes" id="UP000031488">
    <property type="component" value="Unassembled WGS sequence"/>
</dbReference>
<evidence type="ECO:0000313" key="3">
    <source>
        <dbReference type="EMBL" id="KHS52211.1"/>
    </source>
</evidence>
<dbReference type="PATRIC" id="fig|1703.6.peg.1747"/>
<keyword evidence="1" id="KW-0472">Membrane</keyword>
<accession>A0A144MFE5</accession>
<dbReference type="Proteomes" id="UP000075950">
    <property type="component" value="Chromosome"/>
</dbReference>
<reference evidence="2" key="2">
    <citation type="submission" date="2016-03" db="EMBL/GenBank/DDBJ databases">
        <authorList>
            <person name="Zhu Y."/>
            <person name="Sun C."/>
        </authorList>
    </citation>
    <scope>NUCLEOTIDE SEQUENCE</scope>
    <source>
        <strain evidence="2">BS258</strain>
    </source>
</reference>
<gene>
    <name evidence="2" type="ORF">A2T55_15690</name>
    <name evidence="3" type="ORF">AE0388_1861</name>
</gene>
<sequence length="77" mass="8142">MIEWSSFAIVAAATWVSAIIVITLFSLAVRMRATHLDRVEEGRGGAGLPVAYWSVFGICGAVVLLGVYLIVPALHGA</sequence>
<keyword evidence="4" id="KW-1185">Reference proteome</keyword>
<dbReference type="OrthoDB" id="4950741at2"/>